<dbReference type="Proteomes" id="UP000824035">
    <property type="component" value="Unassembled WGS sequence"/>
</dbReference>
<proteinExistence type="predicted"/>
<accession>A0A9D2E6U1</accession>
<evidence type="ECO:0000313" key="3">
    <source>
        <dbReference type="Proteomes" id="UP000824035"/>
    </source>
</evidence>
<name>A0A9D2E6U1_9FIRM</name>
<dbReference type="Pfam" id="PF14238">
    <property type="entry name" value="DUF4340"/>
    <property type="match status" value="1"/>
</dbReference>
<feature type="domain" description="DUF4340" evidence="1">
    <location>
        <begin position="80"/>
        <end position="175"/>
    </location>
</feature>
<organism evidence="2 3">
    <name type="scientific">Candidatus Allofournierella merdipullorum</name>
    <dbReference type="NCBI Taxonomy" id="2838595"/>
    <lineage>
        <taxon>Bacteria</taxon>
        <taxon>Bacillati</taxon>
        <taxon>Bacillota</taxon>
        <taxon>Clostridia</taxon>
        <taxon>Eubacteriales</taxon>
        <taxon>Oscillospiraceae</taxon>
        <taxon>Allofournierella</taxon>
    </lineage>
</organism>
<gene>
    <name evidence="2" type="ORF">H9813_11505</name>
</gene>
<sequence>MSKPLKMLVFVLAATVALGAGVWLLLTAPQETAEPEDSTLYLETRTPDQIQSIAVDNLSGGYTVEKEGEGYRLHDIPAEQVNSEYLDMLLDEASSIQYLTEVTDDLSRLADYGLAEPEAVVEITYTDGASRRLLIGAKEPVDSGRYFMEDGGDKILLMKDNRSIRFTMPVENYIDFIIIPPEETTSVLSELQDITFSGTSLETPIVLKAVLPERADLQRTGLSYGALTHLVVEPGLHEASATALSTIADQLFGLISEGIVAYNCTEEELAAYGFDEPWLQIDFDYKNGKDAPVTPYCLRVSQDEEGYIATVNDEGIVYRILDQDFLHITYNDVVLRWFVSPFITDVEQLTISSPDSEYTYKLEGATAKELTVTDGQGNPMDSTGFSSLFNLTTSAASDGALLAEEPVLPDEPLLTIRYQYHDAEKADDVLNFYDAGQRRLYVEVNGVCEASMRQNYLDVLLNACAAYSSGESFSVEW</sequence>
<reference evidence="2" key="2">
    <citation type="submission" date="2021-04" db="EMBL/GenBank/DDBJ databases">
        <authorList>
            <person name="Gilroy R."/>
        </authorList>
    </citation>
    <scope>NUCLEOTIDE SEQUENCE</scope>
    <source>
        <strain evidence="2">ChiGjej4B4-18154</strain>
    </source>
</reference>
<evidence type="ECO:0000259" key="1">
    <source>
        <dbReference type="Pfam" id="PF14238"/>
    </source>
</evidence>
<comment type="caution">
    <text evidence="2">The sequence shown here is derived from an EMBL/GenBank/DDBJ whole genome shotgun (WGS) entry which is preliminary data.</text>
</comment>
<protein>
    <submittedName>
        <fullName evidence="2">DUF4340 domain-containing protein</fullName>
    </submittedName>
</protein>
<evidence type="ECO:0000313" key="2">
    <source>
        <dbReference type="EMBL" id="HIZ31840.1"/>
    </source>
</evidence>
<dbReference type="AlphaFoldDB" id="A0A9D2E6U1"/>
<dbReference type="InterPro" id="IPR025641">
    <property type="entry name" value="DUF4340"/>
</dbReference>
<reference evidence="2" key="1">
    <citation type="journal article" date="2021" name="PeerJ">
        <title>Extensive microbial diversity within the chicken gut microbiome revealed by metagenomics and culture.</title>
        <authorList>
            <person name="Gilroy R."/>
            <person name="Ravi A."/>
            <person name="Getino M."/>
            <person name="Pursley I."/>
            <person name="Horton D.L."/>
            <person name="Alikhan N.F."/>
            <person name="Baker D."/>
            <person name="Gharbi K."/>
            <person name="Hall N."/>
            <person name="Watson M."/>
            <person name="Adriaenssens E.M."/>
            <person name="Foster-Nyarko E."/>
            <person name="Jarju S."/>
            <person name="Secka A."/>
            <person name="Antonio M."/>
            <person name="Oren A."/>
            <person name="Chaudhuri R.R."/>
            <person name="La Ragione R."/>
            <person name="Hildebrand F."/>
            <person name="Pallen M.J."/>
        </authorList>
    </citation>
    <scope>NUCLEOTIDE SEQUENCE</scope>
    <source>
        <strain evidence="2">ChiGjej4B4-18154</strain>
    </source>
</reference>
<dbReference type="EMBL" id="DXBV01000118">
    <property type="protein sequence ID" value="HIZ31840.1"/>
    <property type="molecule type" value="Genomic_DNA"/>
</dbReference>